<keyword evidence="1" id="KW-1133">Transmembrane helix</keyword>
<proteinExistence type="predicted"/>
<dbReference type="EMBL" id="FPKX01000074">
    <property type="protein sequence ID" value="SFZ98996.1"/>
    <property type="molecule type" value="Genomic_DNA"/>
</dbReference>
<keyword evidence="1" id="KW-0472">Membrane</keyword>
<gene>
    <name evidence="2" type="ORF">MNB_SV-5-910</name>
</gene>
<organism evidence="2">
    <name type="scientific">hydrothermal vent metagenome</name>
    <dbReference type="NCBI Taxonomy" id="652676"/>
    <lineage>
        <taxon>unclassified sequences</taxon>
        <taxon>metagenomes</taxon>
        <taxon>ecological metagenomes</taxon>
    </lineage>
</organism>
<evidence type="ECO:0000256" key="1">
    <source>
        <dbReference type="SAM" id="Phobius"/>
    </source>
</evidence>
<keyword evidence="1" id="KW-0812">Transmembrane</keyword>
<evidence type="ECO:0000313" key="2">
    <source>
        <dbReference type="EMBL" id="SFZ98996.1"/>
    </source>
</evidence>
<reference evidence="2" key="1">
    <citation type="submission" date="2016-10" db="EMBL/GenBank/DDBJ databases">
        <authorList>
            <person name="de Groot N.N."/>
        </authorList>
    </citation>
    <scope>NUCLEOTIDE SEQUENCE</scope>
</reference>
<sequence>MKEIYGAGILFFYYVKYIIVIGWPILIFGLDYKPNIIMDLLWVYSFALITKDFILKVVFKKRYCDINQNSSCKKDK</sequence>
<protein>
    <submittedName>
        <fullName evidence="2">Uncharacterized protein</fullName>
    </submittedName>
</protein>
<accession>A0A1W1EG39</accession>
<feature type="transmembrane region" description="Helical" evidence="1">
    <location>
        <begin position="41"/>
        <end position="59"/>
    </location>
</feature>
<dbReference type="AlphaFoldDB" id="A0A1W1EG39"/>
<name>A0A1W1EG39_9ZZZZ</name>
<feature type="transmembrane region" description="Helical" evidence="1">
    <location>
        <begin position="7"/>
        <end position="29"/>
    </location>
</feature>